<name>A0A0N5AK24_9BILA</name>
<sequence length="81" mass="9803">MTVDGECVRMKMRADAKHLTTELETYRAVYNDRRASRKCHAKRRRMRVRRVREPELEFEGFLYEVVIVFVQCFICRNSCLK</sequence>
<reference evidence="2" key="1">
    <citation type="submission" date="2017-02" db="UniProtKB">
        <authorList>
            <consortium name="WormBaseParasite"/>
        </authorList>
    </citation>
    <scope>IDENTIFICATION</scope>
</reference>
<accession>A0A0N5AK24</accession>
<dbReference type="WBParaSite" id="SMUV_0000483201-mRNA-1">
    <property type="protein sequence ID" value="SMUV_0000483201-mRNA-1"/>
    <property type="gene ID" value="SMUV_0000483201"/>
</dbReference>
<evidence type="ECO:0000313" key="1">
    <source>
        <dbReference type="Proteomes" id="UP000046393"/>
    </source>
</evidence>
<proteinExistence type="predicted"/>
<protein>
    <submittedName>
        <fullName evidence="2">Transposase</fullName>
    </submittedName>
</protein>
<dbReference type="AlphaFoldDB" id="A0A0N5AK24"/>
<organism evidence="1 2">
    <name type="scientific">Syphacia muris</name>
    <dbReference type="NCBI Taxonomy" id="451379"/>
    <lineage>
        <taxon>Eukaryota</taxon>
        <taxon>Metazoa</taxon>
        <taxon>Ecdysozoa</taxon>
        <taxon>Nematoda</taxon>
        <taxon>Chromadorea</taxon>
        <taxon>Rhabditida</taxon>
        <taxon>Spirurina</taxon>
        <taxon>Oxyuridomorpha</taxon>
        <taxon>Oxyuroidea</taxon>
        <taxon>Oxyuridae</taxon>
        <taxon>Syphacia</taxon>
    </lineage>
</organism>
<evidence type="ECO:0000313" key="2">
    <source>
        <dbReference type="WBParaSite" id="SMUV_0000483201-mRNA-1"/>
    </source>
</evidence>
<keyword evidence="1" id="KW-1185">Reference proteome</keyword>
<dbReference type="Proteomes" id="UP000046393">
    <property type="component" value="Unplaced"/>
</dbReference>